<evidence type="ECO:0000313" key="3">
    <source>
        <dbReference type="Proteomes" id="UP000070444"/>
    </source>
</evidence>
<protein>
    <submittedName>
        <fullName evidence="2">Uncharacterized protein</fullName>
    </submittedName>
</protein>
<name>A0A137PCG2_CONC2</name>
<feature type="region of interest" description="Disordered" evidence="1">
    <location>
        <begin position="121"/>
        <end position="149"/>
    </location>
</feature>
<feature type="compositionally biased region" description="Polar residues" evidence="1">
    <location>
        <begin position="130"/>
        <end position="149"/>
    </location>
</feature>
<sequence length="149" mass="16256">MKYLSFVLPIVAYNGVWDGGRSTRFWDSANKLWCSSGGSNFAYNEGYSKVCCNKMTSNVSFTSDGFCTGQEDFLNGPEFEIYAKCCRDFIAFTGAYTINGVTPSRIITVKGHDVPVNDTSLPNIDESIPTGPTNIHQTPKPTSVITASP</sequence>
<evidence type="ECO:0000313" key="2">
    <source>
        <dbReference type="EMBL" id="KXN72673.1"/>
    </source>
</evidence>
<gene>
    <name evidence="2" type="ORF">CONCODRAFT_4536</name>
</gene>
<dbReference type="AlphaFoldDB" id="A0A137PCG2"/>
<dbReference type="EMBL" id="KQ964449">
    <property type="protein sequence ID" value="KXN72673.1"/>
    <property type="molecule type" value="Genomic_DNA"/>
</dbReference>
<dbReference type="Proteomes" id="UP000070444">
    <property type="component" value="Unassembled WGS sequence"/>
</dbReference>
<reference evidence="2 3" key="1">
    <citation type="journal article" date="2015" name="Genome Biol. Evol.">
        <title>Phylogenomic analyses indicate that early fungi evolved digesting cell walls of algal ancestors of land plants.</title>
        <authorList>
            <person name="Chang Y."/>
            <person name="Wang S."/>
            <person name="Sekimoto S."/>
            <person name="Aerts A.L."/>
            <person name="Choi C."/>
            <person name="Clum A."/>
            <person name="LaButti K.M."/>
            <person name="Lindquist E.A."/>
            <person name="Yee Ngan C."/>
            <person name="Ohm R.A."/>
            <person name="Salamov A.A."/>
            <person name="Grigoriev I.V."/>
            <person name="Spatafora J.W."/>
            <person name="Berbee M.L."/>
        </authorList>
    </citation>
    <scope>NUCLEOTIDE SEQUENCE [LARGE SCALE GENOMIC DNA]</scope>
    <source>
        <strain evidence="2 3">NRRL 28638</strain>
    </source>
</reference>
<keyword evidence="3" id="KW-1185">Reference proteome</keyword>
<organism evidence="2 3">
    <name type="scientific">Conidiobolus coronatus (strain ATCC 28846 / CBS 209.66 / NRRL 28638)</name>
    <name type="common">Delacroixia coronata</name>
    <dbReference type="NCBI Taxonomy" id="796925"/>
    <lineage>
        <taxon>Eukaryota</taxon>
        <taxon>Fungi</taxon>
        <taxon>Fungi incertae sedis</taxon>
        <taxon>Zoopagomycota</taxon>
        <taxon>Entomophthoromycotina</taxon>
        <taxon>Entomophthoromycetes</taxon>
        <taxon>Entomophthorales</taxon>
        <taxon>Ancylistaceae</taxon>
        <taxon>Conidiobolus</taxon>
    </lineage>
</organism>
<evidence type="ECO:0000256" key="1">
    <source>
        <dbReference type="SAM" id="MobiDB-lite"/>
    </source>
</evidence>
<proteinExistence type="predicted"/>
<accession>A0A137PCG2</accession>